<organism evidence="7 8">
    <name type="scientific">Roseovarius pacificus</name>
    <dbReference type="NCBI Taxonomy" id="337701"/>
    <lineage>
        <taxon>Bacteria</taxon>
        <taxon>Pseudomonadati</taxon>
        <taxon>Pseudomonadota</taxon>
        <taxon>Alphaproteobacteria</taxon>
        <taxon>Rhodobacterales</taxon>
        <taxon>Roseobacteraceae</taxon>
        <taxon>Roseovarius</taxon>
    </lineage>
</organism>
<dbReference type="PRINTS" id="PR00690">
    <property type="entry name" value="ADHESNFAMILY"/>
</dbReference>
<dbReference type="InterPro" id="IPR006128">
    <property type="entry name" value="Lipoprotein_PsaA-like"/>
</dbReference>
<evidence type="ECO:0000256" key="6">
    <source>
        <dbReference type="RuleBase" id="RU003512"/>
    </source>
</evidence>
<dbReference type="InterPro" id="IPR006127">
    <property type="entry name" value="ZnuA-like"/>
</dbReference>
<dbReference type="GO" id="GO:0046872">
    <property type="term" value="F:metal ion binding"/>
    <property type="evidence" value="ECO:0007669"/>
    <property type="project" value="UniProtKB-KW"/>
</dbReference>
<accession>A0A1M7I1B8</accession>
<reference evidence="7 8" key="1">
    <citation type="submission" date="2016-11" db="EMBL/GenBank/DDBJ databases">
        <authorList>
            <person name="Jaros S."/>
            <person name="Januszkiewicz K."/>
            <person name="Wedrychowicz H."/>
        </authorList>
    </citation>
    <scope>NUCLEOTIDE SEQUENCE [LARGE SCALE GENOMIC DNA]</scope>
    <source>
        <strain evidence="7 8">DSM 29589</strain>
    </source>
</reference>
<dbReference type="GO" id="GO:0030313">
    <property type="term" value="C:cell envelope"/>
    <property type="evidence" value="ECO:0007669"/>
    <property type="project" value="UniProtKB-SubCell"/>
</dbReference>
<comment type="subcellular location">
    <subcellularLocation>
        <location evidence="1">Cell envelope</location>
    </subcellularLocation>
</comment>
<gene>
    <name evidence="7" type="ORF">SAMN05444398_11456</name>
</gene>
<dbReference type="AlphaFoldDB" id="A0A1M7I1B8"/>
<dbReference type="STRING" id="337701.SAMN05444398_11456"/>
<dbReference type="GO" id="GO:0007155">
    <property type="term" value="P:cell adhesion"/>
    <property type="evidence" value="ECO:0007669"/>
    <property type="project" value="InterPro"/>
</dbReference>
<evidence type="ECO:0000256" key="2">
    <source>
        <dbReference type="ARBA" id="ARBA00011028"/>
    </source>
</evidence>
<dbReference type="InterPro" id="IPR006129">
    <property type="entry name" value="AdhesinB"/>
</dbReference>
<sequence>MVTAMMMTSATHISRRRLLALTAGSLSFTALPLRAQGARLNVVATTGMIADAARVIGGDRVTVQALMGPGVDPHSYRQTRSDIVALTRADLVLWHGLYLEAQMQDLLHKLAERGPVTAVGESVPRADLIAHEDYENKFDPHVWMVPDLWVHVLHAVRDALTAAAPDDAVLFAANAETYLHRIDRLAEYARDVLASVPPASRVLLTAHDAFNYFGRAYGFEVVGIQGISTESEAGLNRIRTLVDMLVTRDIRAVFVETSVSDRNMRALVEGAAAQGHEVAIGGELFSDAMGEPGTYEGTYPGMIDHNVTTIAAALGGQVPARGMDGRLRTGL</sequence>
<evidence type="ECO:0000256" key="4">
    <source>
        <dbReference type="ARBA" id="ARBA00022723"/>
    </source>
</evidence>
<keyword evidence="8" id="KW-1185">Reference proteome</keyword>
<dbReference type="SUPFAM" id="SSF53807">
    <property type="entry name" value="Helical backbone' metal receptor"/>
    <property type="match status" value="1"/>
</dbReference>
<evidence type="ECO:0000313" key="7">
    <source>
        <dbReference type="EMBL" id="SHM34562.1"/>
    </source>
</evidence>
<keyword evidence="4" id="KW-0479">Metal-binding</keyword>
<protein>
    <submittedName>
        <fullName evidence="7">Manganese/zinc/iron transport system substrate-binding protein</fullName>
    </submittedName>
</protein>
<dbReference type="GO" id="GO:0030001">
    <property type="term" value="P:metal ion transport"/>
    <property type="evidence" value="ECO:0007669"/>
    <property type="project" value="InterPro"/>
</dbReference>
<keyword evidence="5" id="KW-0732">Signal</keyword>
<evidence type="ECO:0000313" key="8">
    <source>
        <dbReference type="Proteomes" id="UP000183974"/>
    </source>
</evidence>
<dbReference type="PANTHER" id="PTHR42953">
    <property type="entry name" value="HIGH-AFFINITY ZINC UPTAKE SYSTEM PROTEIN ZNUA-RELATED"/>
    <property type="match status" value="1"/>
</dbReference>
<dbReference type="InterPro" id="IPR050492">
    <property type="entry name" value="Bact_metal-bind_prot9"/>
</dbReference>
<keyword evidence="3 6" id="KW-0813">Transport</keyword>
<dbReference type="PRINTS" id="PR00691">
    <property type="entry name" value="ADHESINB"/>
</dbReference>
<dbReference type="Gene3D" id="3.40.50.1980">
    <property type="entry name" value="Nitrogenase molybdenum iron protein domain"/>
    <property type="match status" value="2"/>
</dbReference>
<evidence type="ECO:0000256" key="3">
    <source>
        <dbReference type="ARBA" id="ARBA00022448"/>
    </source>
</evidence>
<comment type="similarity">
    <text evidence="2 6">Belongs to the bacterial solute-binding protein 9 family.</text>
</comment>
<evidence type="ECO:0000256" key="1">
    <source>
        <dbReference type="ARBA" id="ARBA00004196"/>
    </source>
</evidence>
<dbReference type="PANTHER" id="PTHR42953:SF1">
    <property type="entry name" value="METAL-BINDING PROTEIN HI_0362-RELATED"/>
    <property type="match status" value="1"/>
</dbReference>
<dbReference type="Pfam" id="PF01297">
    <property type="entry name" value="ZnuA"/>
    <property type="match status" value="1"/>
</dbReference>
<evidence type="ECO:0000256" key="5">
    <source>
        <dbReference type="ARBA" id="ARBA00022729"/>
    </source>
</evidence>
<name>A0A1M7I1B8_9RHOB</name>
<dbReference type="Proteomes" id="UP000183974">
    <property type="component" value="Unassembled WGS sequence"/>
</dbReference>
<proteinExistence type="inferred from homology"/>
<dbReference type="EMBL" id="FRBR01000014">
    <property type="protein sequence ID" value="SHM34562.1"/>
    <property type="molecule type" value="Genomic_DNA"/>
</dbReference>